<accession>A0A6A5FIY3</accession>
<evidence type="ECO:0000256" key="4">
    <source>
        <dbReference type="ARBA" id="ARBA00022475"/>
    </source>
</evidence>
<keyword evidence="14" id="KW-0325">Glycoprotein</keyword>
<dbReference type="PROSITE" id="PS01248">
    <property type="entry name" value="EGF_LAM_1"/>
    <property type="match status" value="1"/>
</dbReference>
<evidence type="ECO:0000256" key="13">
    <source>
        <dbReference type="ARBA" id="ARBA00023170"/>
    </source>
</evidence>
<dbReference type="EMBL" id="VHII01000005">
    <property type="protein sequence ID" value="KAF1390304.1"/>
    <property type="molecule type" value="Genomic_DNA"/>
</dbReference>
<keyword evidence="8" id="KW-0677">Repeat</keyword>
<dbReference type="PROSITE" id="PS00022">
    <property type="entry name" value="EGF_1"/>
    <property type="match status" value="1"/>
</dbReference>
<dbReference type="SMART" id="SM00179">
    <property type="entry name" value="EGF_CA"/>
    <property type="match status" value="2"/>
</dbReference>
<feature type="domain" description="SEFIR" evidence="19">
    <location>
        <begin position="494"/>
        <end position="671"/>
    </location>
</feature>
<evidence type="ECO:0000256" key="14">
    <source>
        <dbReference type="ARBA" id="ARBA00023180"/>
    </source>
</evidence>
<dbReference type="GO" id="GO:0006954">
    <property type="term" value="P:inflammatory response"/>
    <property type="evidence" value="ECO:0007669"/>
    <property type="project" value="UniProtKB-KW"/>
</dbReference>
<evidence type="ECO:0000256" key="2">
    <source>
        <dbReference type="ARBA" id="ARBA00004479"/>
    </source>
</evidence>
<evidence type="ECO:0000256" key="12">
    <source>
        <dbReference type="ARBA" id="ARBA00023157"/>
    </source>
</evidence>
<dbReference type="PANTHER" id="PTHR15583:SF12">
    <property type="entry name" value="INTERLEUKIN-17 RECEPTOR C"/>
    <property type="match status" value="1"/>
</dbReference>
<dbReference type="SMART" id="SM00181">
    <property type="entry name" value="EGF"/>
    <property type="match status" value="4"/>
</dbReference>
<comment type="subcellular location">
    <subcellularLocation>
        <location evidence="1">Cell membrane</location>
        <topology evidence="1">Single-pass membrane protein</topology>
    </subcellularLocation>
    <subcellularLocation>
        <location evidence="2">Membrane</location>
        <topology evidence="2">Single-pass type I membrane protein</topology>
    </subcellularLocation>
</comment>
<keyword evidence="12 16" id="KW-1015">Disulfide bond</keyword>
<dbReference type="Proteomes" id="UP000465112">
    <property type="component" value="Chromosome 5"/>
</dbReference>
<evidence type="ECO:0000256" key="5">
    <source>
        <dbReference type="ARBA" id="ARBA00022536"/>
    </source>
</evidence>
<keyword evidence="10 17" id="KW-1133">Transmembrane helix</keyword>
<dbReference type="CDD" id="cd00055">
    <property type="entry name" value="EGF_Lam"/>
    <property type="match status" value="1"/>
</dbReference>
<evidence type="ECO:0000256" key="8">
    <source>
        <dbReference type="ARBA" id="ARBA00022737"/>
    </source>
</evidence>
<sequence length="1170" mass="129894">MLCCWVDLRIACSTFCVSECSRGAADRRETPSARRRGALQEMALTLHRVPHVSLPLLSLLRLWLFMSARALQMIDHDAPELICSEGLTDCYMSSVPPYPDDSDDTVVVTHVQLEVILCCSATHDNCEPCLQINITVQEVDNAMEVSEESGDHTDEEEFTEPKAWVKMCVSSPDFLWNYCKKLQFRSSFSGSDQNSSQQPTHKLLLTEKVSFGSPVVVEVYSKRTYNIQNITIPSSEEVCSMNLKGTVKECAPRLRSVTDHERNVVLVQLENNDTREDELMWRMVWNDISGEGHPWPKGRREMAISLNFVAPCLCFQVWRKGKTLRGEFCPFKNEKYALERMQHNVSVSVKESPMREDDVGLIWNVTAPCRLEAEVRLCKKDLAGGQCEEVTGSRQILHKHAGWIATRSGHWKTGEFNGSSHPLICVQIKLHGMELYLEPQCPFATPRWRWSLPFLIGLLLMCLAIIGAYLIQGVLKGYMWRWLKEDDVKGAVGGGHVVLLYPSDDNQALPELMNYLGSSLQGLGFSVSLDLWSQAELSVLGPVPWLHSRLNRLQKQGGKVVLVLTQAAWIRAEEWGARSWERNTPKERNRVMEEEEAERLYTASSPCVDVFTASLSCVLADYLQGRAGERFMLVQFESLPPEPPGGFRPLPELFRGLHVYSLPSQSLGFLTELAGSRQMATASARRKRAGGLRLASRALARGLSGFTAGTTLLRLAGVSQSCVGVGVEDSGETVPLQPCIITPPSSPDSNPKWFGGRGGFAIRIMWWAWPFLPALVLLSELSFVRVQTAPCQTCRKLTESFIKGLERTANKNFGGGNTAWEEEKLAKYARSETRLLEIVEAACEKADFECNRLLEQIEDQVETWWFHRQQEAPDLFEWLCIEELRLCCPPGRFGPDCKECPSDPGGVCGGLGRCEGEGTRLGDGECVCDPGYSGRLCQSCADGYYREKSSNNSIGACAACYHSCKKCAGPQDYKCLECKAGWILHDNKCVDIDECGTELARCPSNTYCHNTEGSYECRGCDQACVGCMGSGPARCKKCARGYKLSGAKCLDIDECSDRAIACPGLNEACTNEEGSFHCDCADGFIRRDSICVENKPPAGPEKGLFDDMTDDEVLVLQQMFFGVVICAIATLAAKGDMVFTAIFIGGVAAMAGYWLTEKGDLMLDGFLKGR</sequence>
<dbReference type="PROSITE" id="PS51534">
    <property type="entry name" value="SEFIR"/>
    <property type="match status" value="1"/>
</dbReference>
<dbReference type="InterPro" id="IPR013568">
    <property type="entry name" value="SEFIR_dom"/>
</dbReference>
<evidence type="ECO:0000256" key="3">
    <source>
        <dbReference type="ARBA" id="ARBA00005897"/>
    </source>
</evidence>
<dbReference type="InterPro" id="IPR006212">
    <property type="entry name" value="Furin_repeat"/>
</dbReference>
<evidence type="ECO:0000256" key="6">
    <source>
        <dbReference type="ARBA" id="ARBA00022692"/>
    </source>
</evidence>
<dbReference type="GO" id="GO:0005886">
    <property type="term" value="C:plasma membrane"/>
    <property type="evidence" value="ECO:0007669"/>
    <property type="project" value="UniProtKB-SubCell"/>
</dbReference>
<keyword evidence="21" id="KW-1185">Reference proteome</keyword>
<reference evidence="20 21" key="1">
    <citation type="submission" date="2019-06" db="EMBL/GenBank/DDBJ databases">
        <title>A chromosome-scale genome assembly of the European perch, Perca fluviatilis.</title>
        <authorList>
            <person name="Roques C."/>
            <person name="Zahm M."/>
            <person name="Cabau C."/>
            <person name="Klopp C."/>
            <person name="Bouchez O."/>
            <person name="Donnadieu C."/>
            <person name="Kuhl H."/>
            <person name="Gislard M."/>
            <person name="Guendouz S."/>
            <person name="Journot L."/>
            <person name="Haffray P."/>
            <person name="Bestin A."/>
            <person name="Morvezen R."/>
            <person name="Feron R."/>
            <person name="Wen M."/>
            <person name="Jouanno E."/>
            <person name="Herpin A."/>
            <person name="Schartl M."/>
            <person name="Postlethwait J."/>
            <person name="Schaerlinger B."/>
            <person name="Chardard D."/>
            <person name="Lecocq T."/>
            <person name="Poncet C."/>
            <person name="Jaffrelo L."/>
            <person name="Lampietro C."/>
            <person name="Guiguen Y."/>
        </authorList>
    </citation>
    <scope>NUCLEOTIDE SEQUENCE [LARGE SCALE GENOMIC DNA]</scope>
    <source>
        <tissue evidence="20">Blood</tissue>
    </source>
</reference>
<dbReference type="PROSITE" id="PS50026">
    <property type="entry name" value="EGF_3"/>
    <property type="match status" value="1"/>
</dbReference>
<dbReference type="AlphaFoldDB" id="A0A6A5FIY3"/>
<keyword evidence="6 17" id="KW-0812">Transmembrane</keyword>
<keyword evidence="11 17" id="KW-0472">Membrane</keyword>
<keyword evidence="15" id="KW-0395">Inflammatory response</keyword>
<dbReference type="CDD" id="cd00064">
    <property type="entry name" value="FU"/>
    <property type="match status" value="1"/>
</dbReference>
<dbReference type="SMART" id="SM00261">
    <property type="entry name" value="FU"/>
    <property type="match status" value="2"/>
</dbReference>
<dbReference type="InterPro" id="IPR018097">
    <property type="entry name" value="EGF_Ca-bd_CS"/>
</dbReference>
<keyword evidence="4" id="KW-1003">Cell membrane</keyword>
<dbReference type="CDD" id="cd00054">
    <property type="entry name" value="EGF_CA"/>
    <property type="match status" value="1"/>
</dbReference>
<dbReference type="Pfam" id="PF08357">
    <property type="entry name" value="SEFIR"/>
    <property type="match status" value="1"/>
</dbReference>
<dbReference type="InterPro" id="IPR000742">
    <property type="entry name" value="EGF"/>
</dbReference>
<gene>
    <name evidence="20" type="ORF">PFLUV_G00056680</name>
</gene>
<dbReference type="GO" id="GO:0030368">
    <property type="term" value="F:interleukin-17 receptor activity"/>
    <property type="evidence" value="ECO:0007669"/>
    <property type="project" value="InterPro"/>
</dbReference>
<evidence type="ECO:0000256" key="17">
    <source>
        <dbReference type="SAM" id="Phobius"/>
    </source>
</evidence>
<feature type="transmembrane region" description="Helical" evidence="17">
    <location>
        <begin position="1114"/>
        <end position="1133"/>
    </location>
</feature>
<dbReference type="Pfam" id="PF11938">
    <property type="entry name" value="DUF3456"/>
    <property type="match status" value="1"/>
</dbReference>
<evidence type="ECO:0000259" key="18">
    <source>
        <dbReference type="PROSITE" id="PS50026"/>
    </source>
</evidence>
<evidence type="ECO:0000256" key="15">
    <source>
        <dbReference type="ARBA" id="ARBA00023198"/>
    </source>
</evidence>
<evidence type="ECO:0000256" key="9">
    <source>
        <dbReference type="ARBA" id="ARBA00022837"/>
    </source>
</evidence>
<evidence type="ECO:0000313" key="21">
    <source>
        <dbReference type="Proteomes" id="UP000465112"/>
    </source>
</evidence>
<dbReference type="InterPro" id="IPR021852">
    <property type="entry name" value="DUF3456"/>
</dbReference>
<dbReference type="InterPro" id="IPR000152">
    <property type="entry name" value="EGF-type_Asp/Asn_hydroxyl_site"/>
</dbReference>
<dbReference type="Pfam" id="PF15037">
    <property type="entry name" value="IL17_R_N"/>
    <property type="match status" value="1"/>
</dbReference>
<dbReference type="InterPro" id="IPR002049">
    <property type="entry name" value="LE_dom"/>
</dbReference>
<keyword evidence="13" id="KW-0675">Receptor</keyword>
<evidence type="ECO:0000256" key="10">
    <source>
        <dbReference type="ARBA" id="ARBA00022989"/>
    </source>
</evidence>
<evidence type="ECO:0000259" key="19">
    <source>
        <dbReference type="PROSITE" id="PS51534"/>
    </source>
</evidence>
<dbReference type="PANTHER" id="PTHR15583">
    <property type="entry name" value="INTERLEUKIN-17 RECEPTOR"/>
    <property type="match status" value="1"/>
</dbReference>
<dbReference type="PROSITE" id="PS01187">
    <property type="entry name" value="EGF_CA"/>
    <property type="match status" value="2"/>
</dbReference>
<dbReference type="GO" id="GO:0005509">
    <property type="term" value="F:calcium ion binding"/>
    <property type="evidence" value="ECO:0007669"/>
    <property type="project" value="InterPro"/>
</dbReference>
<dbReference type="InterPro" id="IPR049883">
    <property type="entry name" value="NOTCH1_EGF-like"/>
</dbReference>
<dbReference type="InterPro" id="IPR027841">
    <property type="entry name" value="IL-17_rcpt_C/E_N"/>
</dbReference>
<dbReference type="PROSITE" id="PS00010">
    <property type="entry name" value="ASX_HYDROXYL"/>
    <property type="match status" value="1"/>
</dbReference>
<evidence type="ECO:0000256" key="1">
    <source>
        <dbReference type="ARBA" id="ARBA00004162"/>
    </source>
</evidence>
<keyword evidence="5 16" id="KW-0245">EGF-like domain</keyword>
<name>A0A6A5FIY3_PERFL</name>
<dbReference type="Gene3D" id="2.10.25.10">
    <property type="entry name" value="Laminin"/>
    <property type="match status" value="2"/>
</dbReference>
<comment type="caution">
    <text evidence="16">Lacks conserved residue(s) required for the propagation of feature annotation.</text>
</comment>
<dbReference type="InterPro" id="IPR039465">
    <property type="entry name" value="IL-17_rcpt-like"/>
</dbReference>
<dbReference type="InterPro" id="IPR009030">
    <property type="entry name" value="Growth_fac_rcpt_cys_sf"/>
</dbReference>
<proteinExistence type="inferred from homology"/>
<feature type="domain" description="EGF-like" evidence="18">
    <location>
        <begin position="896"/>
        <end position="938"/>
    </location>
</feature>
<evidence type="ECO:0000256" key="11">
    <source>
        <dbReference type="ARBA" id="ARBA00023136"/>
    </source>
</evidence>
<feature type="transmembrane region" description="Helical" evidence="17">
    <location>
        <begin position="450"/>
        <end position="471"/>
    </location>
</feature>
<comment type="caution">
    <text evidence="20">The sequence shown here is derived from an EMBL/GenBank/DDBJ whole genome shotgun (WGS) entry which is preliminary data.</text>
</comment>
<protein>
    <submittedName>
        <fullName evidence="20">Uncharacterized protein</fullName>
    </submittedName>
</protein>
<evidence type="ECO:0000256" key="7">
    <source>
        <dbReference type="ARBA" id="ARBA00022729"/>
    </source>
</evidence>
<organism evidence="20 21">
    <name type="scientific">Perca fluviatilis</name>
    <name type="common">European perch</name>
    <dbReference type="NCBI Taxonomy" id="8168"/>
    <lineage>
        <taxon>Eukaryota</taxon>
        <taxon>Metazoa</taxon>
        <taxon>Chordata</taxon>
        <taxon>Craniata</taxon>
        <taxon>Vertebrata</taxon>
        <taxon>Euteleostomi</taxon>
        <taxon>Actinopterygii</taxon>
        <taxon>Neopterygii</taxon>
        <taxon>Teleostei</taxon>
        <taxon>Neoteleostei</taxon>
        <taxon>Acanthomorphata</taxon>
        <taxon>Eupercaria</taxon>
        <taxon>Perciformes</taxon>
        <taxon>Percoidei</taxon>
        <taxon>Percidae</taxon>
        <taxon>Percinae</taxon>
        <taxon>Perca</taxon>
    </lineage>
</organism>
<dbReference type="Gene3D" id="3.40.50.11530">
    <property type="match status" value="1"/>
</dbReference>
<feature type="transmembrane region" description="Helical" evidence="17">
    <location>
        <begin position="1138"/>
        <end position="1156"/>
    </location>
</feature>
<dbReference type="Gene3D" id="2.10.220.10">
    <property type="entry name" value="Hormone Receptor, Insulin-like Growth Factor Receptor 1, Chain A, domain 2"/>
    <property type="match status" value="1"/>
</dbReference>
<keyword evidence="7" id="KW-0732">Signal</keyword>
<feature type="disulfide bond" evidence="16">
    <location>
        <begin position="928"/>
        <end position="937"/>
    </location>
</feature>
<evidence type="ECO:0000313" key="20">
    <source>
        <dbReference type="EMBL" id="KAF1390304.1"/>
    </source>
</evidence>
<evidence type="ECO:0000256" key="16">
    <source>
        <dbReference type="PROSITE-ProRule" id="PRU00076"/>
    </source>
</evidence>
<dbReference type="Pfam" id="PF07645">
    <property type="entry name" value="EGF_CA"/>
    <property type="match status" value="2"/>
</dbReference>
<comment type="similarity">
    <text evidence="3">Belongs to the CRELD family.</text>
</comment>
<dbReference type="SUPFAM" id="SSF57184">
    <property type="entry name" value="Growth factor receptor domain"/>
    <property type="match status" value="1"/>
</dbReference>
<keyword evidence="9" id="KW-0106">Calcium</keyword>
<dbReference type="InterPro" id="IPR001881">
    <property type="entry name" value="EGF-like_Ca-bd_dom"/>
</dbReference>